<comment type="caution">
    <text evidence="1">The sequence shown here is derived from an EMBL/GenBank/DDBJ whole genome shotgun (WGS) entry which is preliminary data.</text>
</comment>
<accession>A0A426Y1U1</accession>
<gene>
    <name evidence="1" type="ORF">B296_00055048</name>
</gene>
<evidence type="ECO:0000313" key="1">
    <source>
        <dbReference type="EMBL" id="RRT45560.1"/>
    </source>
</evidence>
<sequence length="51" mass="5597">MFSLLSGKACTARYIPVRQLIGMRTGRYQAVQLKSAVGGRLREKSTIGGRL</sequence>
<reference evidence="1 2" key="1">
    <citation type="journal article" date="2014" name="Agronomy (Basel)">
        <title>A Draft Genome Sequence for Ensete ventricosum, the Drought-Tolerant Tree Against Hunger.</title>
        <authorList>
            <person name="Harrison J."/>
            <person name="Moore K.A."/>
            <person name="Paszkiewicz K."/>
            <person name="Jones T."/>
            <person name="Grant M."/>
            <person name="Ambacheew D."/>
            <person name="Muzemil S."/>
            <person name="Studholme D.J."/>
        </authorList>
    </citation>
    <scope>NUCLEOTIDE SEQUENCE [LARGE SCALE GENOMIC DNA]</scope>
</reference>
<dbReference type="AlphaFoldDB" id="A0A426Y1U1"/>
<protein>
    <submittedName>
        <fullName evidence="1">Uncharacterized protein</fullName>
    </submittedName>
</protein>
<proteinExistence type="predicted"/>
<feature type="non-terminal residue" evidence="1">
    <location>
        <position position="51"/>
    </location>
</feature>
<dbReference type="EMBL" id="AMZH03015758">
    <property type="protein sequence ID" value="RRT45560.1"/>
    <property type="molecule type" value="Genomic_DNA"/>
</dbReference>
<evidence type="ECO:0000313" key="2">
    <source>
        <dbReference type="Proteomes" id="UP000287651"/>
    </source>
</evidence>
<name>A0A426Y1U1_ENSVE</name>
<organism evidence="1 2">
    <name type="scientific">Ensete ventricosum</name>
    <name type="common">Abyssinian banana</name>
    <name type="synonym">Musa ensete</name>
    <dbReference type="NCBI Taxonomy" id="4639"/>
    <lineage>
        <taxon>Eukaryota</taxon>
        <taxon>Viridiplantae</taxon>
        <taxon>Streptophyta</taxon>
        <taxon>Embryophyta</taxon>
        <taxon>Tracheophyta</taxon>
        <taxon>Spermatophyta</taxon>
        <taxon>Magnoliopsida</taxon>
        <taxon>Liliopsida</taxon>
        <taxon>Zingiberales</taxon>
        <taxon>Musaceae</taxon>
        <taxon>Ensete</taxon>
    </lineage>
</organism>
<dbReference type="Proteomes" id="UP000287651">
    <property type="component" value="Unassembled WGS sequence"/>
</dbReference>